<gene>
    <name evidence="1" type="ORF">MCNS_19250</name>
</gene>
<proteinExistence type="predicted"/>
<keyword evidence="2" id="KW-1185">Reference proteome</keyword>
<dbReference type="AlphaFoldDB" id="A0A1X1TMT0"/>
<evidence type="ECO:0000313" key="2">
    <source>
        <dbReference type="Proteomes" id="UP000467385"/>
    </source>
</evidence>
<reference evidence="1 2" key="1">
    <citation type="journal article" date="2019" name="Emerg. Microbes Infect.">
        <title>Comprehensive subspecies identification of 175 nontuberculous mycobacteria species based on 7547 genomic profiles.</title>
        <authorList>
            <person name="Matsumoto Y."/>
            <person name="Kinjo T."/>
            <person name="Motooka D."/>
            <person name="Nabeya D."/>
            <person name="Jung N."/>
            <person name="Uechi K."/>
            <person name="Horii T."/>
            <person name="Iida T."/>
            <person name="Fujita J."/>
            <person name="Nakamura S."/>
        </authorList>
    </citation>
    <scope>NUCLEOTIDE SEQUENCE [LARGE SCALE GENOMIC DNA]</scope>
    <source>
        <strain evidence="1 2">JCM 14738</strain>
    </source>
</reference>
<dbReference type="Proteomes" id="UP000467385">
    <property type="component" value="Chromosome"/>
</dbReference>
<dbReference type="EMBL" id="AP022613">
    <property type="protein sequence ID" value="BBZ38862.1"/>
    <property type="molecule type" value="Genomic_DNA"/>
</dbReference>
<dbReference type="OrthoDB" id="7592866at2"/>
<accession>A0A1X1TMT0</accession>
<organism evidence="1 2">
    <name type="scientific">Mycobacterium conspicuum</name>
    <dbReference type="NCBI Taxonomy" id="44010"/>
    <lineage>
        <taxon>Bacteria</taxon>
        <taxon>Bacillati</taxon>
        <taxon>Actinomycetota</taxon>
        <taxon>Actinomycetes</taxon>
        <taxon>Mycobacteriales</taxon>
        <taxon>Mycobacteriaceae</taxon>
        <taxon>Mycobacterium</taxon>
    </lineage>
</organism>
<evidence type="ECO:0000313" key="1">
    <source>
        <dbReference type="EMBL" id="BBZ38862.1"/>
    </source>
</evidence>
<sequence length="151" mass="17016">MVWHGIGVRGPNPAEIDAVRTLLASMHRIAAADGDESALAIERVTARTWLRSFDHAEVESRREAVMIHNRQQLGSSPAARAHGSQLGFHPLRIRRAVRFACSEPQRLVQFVQLDQHERLASDFASASHAEGRWFDPSRDHFETVQVRCAFL</sequence>
<protein>
    <submittedName>
        <fullName evidence="1">Uncharacterized protein</fullName>
    </submittedName>
</protein>
<name>A0A1X1TMT0_9MYCO</name>